<dbReference type="SUPFAM" id="SSF53474">
    <property type="entry name" value="alpha/beta-Hydrolases"/>
    <property type="match status" value="1"/>
</dbReference>
<sequence length="347" mass="38827">MLAAKGEVTGSHFLTGATKDEGLIAAQGLFGERFKMEGTQKLMAMMNCFRGDLPQVHGIVESILEAYAKWPYNMNDDEIKDHFSEIIGDYFILAPTHKMASVMAALNLTVFVYNYEYMSELSSWGAGVIHGAELFYLAGFPIKGNNNNYRYDDSDKHMARLLLQLWANFAKNGLPSLVPVQNFHMPRFTLSHRSYTRFFSSGRTPTLNVQHDLKPDKLAFWNMQVPRMYQRQLDEMKRYPPAGTVISRHTTFTGRGGENEGGDREITPHDSTELNTQLDGSDVGAGSGKAPPDEYLTRHGSNSWILIAACIGLSLLTVLLSVCYCQVRRQVNNLIRQSSVSSGQPIL</sequence>
<evidence type="ECO:0000256" key="3">
    <source>
        <dbReference type="SAM" id="Phobius"/>
    </source>
</evidence>
<evidence type="ECO:0000313" key="6">
    <source>
        <dbReference type="Proteomes" id="UP001374579"/>
    </source>
</evidence>
<evidence type="ECO:0000256" key="1">
    <source>
        <dbReference type="ARBA" id="ARBA00005964"/>
    </source>
</evidence>
<feature type="region of interest" description="Disordered" evidence="2">
    <location>
        <begin position="247"/>
        <end position="294"/>
    </location>
</feature>
<comment type="similarity">
    <text evidence="1">Belongs to the type-B carboxylesterase/lipase family.</text>
</comment>
<feature type="compositionally biased region" description="Basic and acidic residues" evidence="2">
    <location>
        <begin position="257"/>
        <end position="272"/>
    </location>
</feature>
<keyword evidence="3" id="KW-0812">Transmembrane</keyword>
<protein>
    <recommendedName>
        <fullName evidence="4">Carboxylesterase type B domain-containing protein</fullName>
    </recommendedName>
</protein>
<dbReference type="Proteomes" id="UP001374579">
    <property type="component" value="Unassembled WGS sequence"/>
</dbReference>
<evidence type="ECO:0000313" key="5">
    <source>
        <dbReference type="EMBL" id="KAK7099786.1"/>
    </source>
</evidence>
<dbReference type="InterPro" id="IPR051093">
    <property type="entry name" value="Neuroligin/BSAL"/>
</dbReference>
<evidence type="ECO:0000256" key="2">
    <source>
        <dbReference type="SAM" id="MobiDB-lite"/>
    </source>
</evidence>
<comment type="caution">
    <text evidence="5">The sequence shown here is derived from an EMBL/GenBank/DDBJ whole genome shotgun (WGS) entry which is preliminary data.</text>
</comment>
<dbReference type="PANTHER" id="PTHR43903">
    <property type="entry name" value="NEUROLIGIN"/>
    <property type="match status" value="1"/>
</dbReference>
<dbReference type="Gene3D" id="3.40.50.1820">
    <property type="entry name" value="alpha/beta hydrolase"/>
    <property type="match status" value="1"/>
</dbReference>
<keyword evidence="3" id="KW-0472">Membrane</keyword>
<gene>
    <name evidence="5" type="ORF">V1264_022840</name>
</gene>
<evidence type="ECO:0000259" key="4">
    <source>
        <dbReference type="Pfam" id="PF00135"/>
    </source>
</evidence>
<organism evidence="5 6">
    <name type="scientific">Littorina saxatilis</name>
    <dbReference type="NCBI Taxonomy" id="31220"/>
    <lineage>
        <taxon>Eukaryota</taxon>
        <taxon>Metazoa</taxon>
        <taxon>Spiralia</taxon>
        <taxon>Lophotrochozoa</taxon>
        <taxon>Mollusca</taxon>
        <taxon>Gastropoda</taxon>
        <taxon>Caenogastropoda</taxon>
        <taxon>Littorinimorpha</taxon>
        <taxon>Littorinoidea</taxon>
        <taxon>Littorinidae</taxon>
        <taxon>Littorina</taxon>
    </lineage>
</organism>
<proteinExistence type="inferred from homology"/>
<reference evidence="5 6" key="1">
    <citation type="submission" date="2024-02" db="EMBL/GenBank/DDBJ databases">
        <title>Chromosome-scale genome assembly of the rough periwinkle Littorina saxatilis.</title>
        <authorList>
            <person name="De Jode A."/>
            <person name="Faria R."/>
            <person name="Formenti G."/>
            <person name="Sims Y."/>
            <person name="Smith T.P."/>
            <person name="Tracey A."/>
            <person name="Wood J.M.D."/>
            <person name="Zagrodzka Z.B."/>
            <person name="Johannesson K."/>
            <person name="Butlin R.K."/>
            <person name="Leder E.H."/>
        </authorList>
    </citation>
    <scope>NUCLEOTIDE SEQUENCE [LARGE SCALE GENOMIC DNA]</scope>
    <source>
        <strain evidence="5">Snail1</strain>
        <tissue evidence="5">Muscle</tissue>
    </source>
</reference>
<feature type="domain" description="Carboxylesterase type B" evidence="4">
    <location>
        <begin position="11"/>
        <end position="221"/>
    </location>
</feature>
<dbReference type="InterPro" id="IPR029058">
    <property type="entry name" value="AB_hydrolase_fold"/>
</dbReference>
<dbReference type="Pfam" id="PF00135">
    <property type="entry name" value="COesterase"/>
    <property type="match status" value="1"/>
</dbReference>
<feature type="transmembrane region" description="Helical" evidence="3">
    <location>
        <begin position="304"/>
        <end position="327"/>
    </location>
</feature>
<dbReference type="EMBL" id="JBAMIC010000011">
    <property type="protein sequence ID" value="KAK7099786.1"/>
    <property type="molecule type" value="Genomic_DNA"/>
</dbReference>
<dbReference type="InterPro" id="IPR002018">
    <property type="entry name" value="CarbesteraseB"/>
</dbReference>
<keyword evidence="3" id="KW-1133">Transmembrane helix</keyword>
<accession>A0AAN9B732</accession>
<name>A0AAN9B732_9CAEN</name>
<keyword evidence="6" id="KW-1185">Reference proteome</keyword>
<dbReference type="AlphaFoldDB" id="A0AAN9B732"/>